<keyword evidence="7 13" id="KW-0067">ATP-binding</keyword>
<dbReference type="Pfam" id="PF06393">
    <property type="entry name" value="BID"/>
    <property type="match status" value="1"/>
</dbReference>
<comment type="subcellular location">
    <subcellularLocation>
        <location evidence="1">Nucleus</location>
    </subcellularLocation>
</comment>
<keyword evidence="6" id="KW-0418">Kinase</keyword>
<evidence type="ECO:0000256" key="14">
    <source>
        <dbReference type="SAM" id="MobiDB-lite"/>
    </source>
</evidence>
<evidence type="ECO:0000256" key="8">
    <source>
        <dbReference type="ARBA" id="ARBA00022842"/>
    </source>
</evidence>
<dbReference type="InterPro" id="IPR000719">
    <property type="entry name" value="Prot_kinase_dom"/>
</dbReference>
<evidence type="ECO:0000256" key="6">
    <source>
        <dbReference type="ARBA" id="ARBA00022777"/>
    </source>
</evidence>
<feature type="region of interest" description="Disordered" evidence="14">
    <location>
        <begin position="13"/>
        <end position="65"/>
    </location>
</feature>
<keyword evidence="3" id="KW-0808">Transferase</keyword>
<dbReference type="EC" id="2.7.10.2" evidence="2"/>
<evidence type="ECO:0000256" key="4">
    <source>
        <dbReference type="ARBA" id="ARBA00022723"/>
    </source>
</evidence>
<gene>
    <name evidence="16" type="ORF">Q5P01_012172</name>
</gene>
<evidence type="ECO:0000256" key="12">
    <source>
        <dbReference type="ARBA" id="ARBA00037982"/>
    </source>
</evidence>
<dbReference type="Gene3D" id="3.30.200.20">
    <property type="entry name" value="Phosphorylase Kinase, domain 1"/>
    <property type="match status" value="1"/>
</dbReference>
<dbReference type="PANTHER" id="PTHR11042">
    <property type="entry name" value="EUKARYOTIC TRANSLATION INITIATION FACTOR 2-ALPHA KINASE EIF2-ALPHA KINASE -RELATED"/>
    <property type="match status" value="1"/>
</dbReference>
<dbReference type="GO" id="GO:0005524">
    <property type="term" value="F:ATP binding"/>
    <property type="evidence" value="ECO:0007669"/>
    <property type="project" value="UniProtKB-UniRule"/>
</dbReference>
<evidence type="ECO:0000256" key="2">
    <source>
        <dbReference type="ARBA" id="ARBA00011903"/>
    </source>
</evidence>
<keyword evidence="10" id="KW-0539">Nucleus</keyword>
<evidence type="ECO:0000256" key="5">
    <source>
        <dbReference type="ARBA" id="ARBA00022741"/>
    </source>
</evidence>
<dbReference type="InterPro" id="IPR008271">
    <property type="entry name" value="Ser/Thr_kinase_AS"/>
</dbReference>
<dbReference type="GO" id="GO:0046872">
    <property type="term" value="F:metal ion binding"/>
    <property type="evidence" value="ECO:0007669"/>
    <property type="project" value="UniProtKB-KW"/>
</dbReference>
<evidence type="ECO:0000256" key="10">
    <source>
        <dbReference type="ARBA" id="ARBA00023242"/>
    </source>
</evidence>
<evidence type="ECO:0000256" key="7">
    <source>
        <dbReference type="ARBA" id="ARBA00022840"/>
    </source>
</evidence>
<dbReference type="FunFam" id="3.30.200.20:FF:000115">
    <property type="entry name" value="Wee1-like kinase 2"/>
    <property type="match status" value="1"/>
</dbReference>
<dbReference type="GO" id="GO:0043065">
    <property type="term" value="P:positive regulation of apoptotic process"/>
    <property type="evidence" value="ECO:0007669"/>
    <property type="project" value="InterPro"/>
</dbReference>
<accession>A0AA88SLC3</accession>
<dbReference type="PROSITE" id="PS00108">
    <property type="entry name" value="PROTEIN_KINASE_ST"/>
    <property type="match status" value="1"/>
</dbReference>
<evidence type="ECO:0000259" key="15">
    <source>
        <dbReference type="PROSITE" id="PS50011"/>
    </source>
</evidence>
<dbReference type="InterPro" id="IPR050339">
    <property type="entry name" value="CC_SR_Kinase"/>
</dbReference>
<reference evidence="16" key="1">
    <citation type="submission" date="2023-07" db="EMBL/GenBank/DDBJ databases">
        <title>Chromosome-level Genome Assembly of Striped Snakehead (Channa striata).</title>
        <authorList>
            <person name="Liu H."/>
        </authorList>
    </citation>
    <scope>NUCLEOTIDE SEQUENCE</scope>
    <source>
        <strain evidence="16">Gz</strain>
        <tissue evidence="16">Muscle</tissue>
    </source>
</reference>
<dbReference type="Proteomes" id="UP001187415">
    <property type="component" value="Unassembled WGS sequence"/>
</dbReference>
<dbReference type="GO" id="GO:0005634">
    <property type="term" value="C:nucleus"/>
    <property type="evidence" value="ECO:0007669"/>
    <property type="project" value="UniProtKB-SubCell"/>
</dbReference>
<name>A0AA88SLC3_CHASR</name>
<feature type="domain" description="Protein kinase" evidence="15">
    <location>
        <begin position="193"/>
        <end position="465"/>
    </location>
</feature>
<keyword evidence="11" id="KW-0469">Meiosis</keyword>
<dbReference type="SMART" id="SM00220">
    <property type="entry name" value="S_TKc"/>
    <property type="match status" value="1"/>
</dbReference>
<dbReference type="PANTHER" id="PTHR11042:SF75">
    <property type="entry name" value="WEE1-LIKE PROTEIN KINASE 2"/>
    <property type="match status" value="1"/>
</dbReference>
<feature type="binding site" evidence="13">
    <location>
        <position position="222"/>
    </location>
    <ligand>
        <name>ATP</name>
        <dbReference type="ChEBI" id="CHEBI:30616"/>
    </ligand>
</feature>
<evidence type="ECO:0000256" key="13">
    <source>
        <dbReference type="PROSITE-ProRule" id="PRU10141"/>
    </source>
</evidence>
<dbReference type="SUPFAM" id="SSF56854">
    <property type="entry name" value="Bcl-2 inhibitors of programmed cell death"/>
    <property type="match status" value="1"/>
</dbReference>
<feature type="region of interest" description="Disordered" evidence="14">
    <location>
        <begin position="498"/>
        <end position="519"/>
    </location>
</feature>
<dbReference type="AlphaFoldDB" id="A0AA88SLC3"/>
<dbReference type="GO" id="GO:0060631">
    <property type="term" value="P:regulation of meiosis I"/>
    <property type="evidence" value="ECO:0007669"/>
    <property type="project" value="TreeGrafter"/>
</dbReference>
<dbReference type="Pfam" id="PF00069">
    <property type="entry name" value="Pkinase"/>
    <property type="match status" value="1"/>
</dbReference>
<dbReference type="Gene3D" id="1.10.510.10">
    <property type="entry name" value="Transferase(Phosphotransferase) domain 1"/>
    <property type="match status" value="1"/>
</dbReference>
<dbReference type="PROSITE" id="PS00107">
    <property type="entry name" value="PROTEIN_KINASE_ATP"/>
    <property type="match status" value="1"/>
</dbReference>
<evidence type="ECO:0000256" key="1">
    <source>
        <dbReference type="ARBA" id="ARBA00004123"/>
    </source>
</evidence>
<dbReference type="GO" id="GO:0051321">
    <property type="term" value="P:meiotic cell cycle"/>
    <property type="evidence" value="ECO:0007669"/>
    <property type="project" value="UniProtKB-KW"/>
</dbReference>
<keyword evidence="4" id="KW-0479">Metal-binding</keyword>
<dbReference type="GO" id="GO:0004715">
    <property type="term" value="F:non-membrane spanning protein tyrosine kinase activity"/>
    <property type="evidence" value="ECO:0007669"/>
    <property type="project" value="UniProtKB-EC"/>
</dbReference>
<dbReference type="GO" id="GO:0005737">
    <property type="term" value="C:cytoplasm"/>
    <property type="evidence" value="ECO:0007669"/>
    <property type="project" value="InterPro"/>
</dbReference>
<dbReference type="InterPro" id="IPR011009">
    <property type="entry name" value="Kinase-like_dom_sf"/>
</dbReference>
<protein>
    <recommendedName>
        <fullName evidence="2">non-specific protein-tyrosine kinase</fullName>
        <ecNumber evidence="2">2.7.10.2</ecNumber>
    </recommendedName>
</protein>
<feature type="compositionally biased region" description="Low complexity" evidence="14">
    <location>
        <begin position="24"/>
        <end position="39"/>
    </location>
</feature>
<keyword evidence="8" id="KW-0460">Magnesium</keyword>
<dbReference type="FunFam" id="1.10.510.10:FF:000217">
    <property type="entry name" value="Wee1-like protein kinase"/>
    <property type="match status" value="1"/>
</dbReference>
<proteinExistence type="inferred from homology"/>
<keyword evidence="17" id="KW-1185">Reference proteome</keyword>
<evidence type="ECO:0000256" key="11">
    <source>
        <dbReference type="ARBA" id="ARBA00023254"/>
    </source>
</evidence>
<evidence type="ECO:0000313" key="17">
    <source>
        <dbReference type="Proteomes" id="UP001187415"/>
    </source>
</evidence>
<organism evidence="16 17">
    <name type="scientific">Channa striata</name>
    <name type="common">Snakehead murrel</name>
    <name type="synonym">Ophicephalus striatus</name>
    <dbReference type="NCBI Taxonomy" id="64152"/>
    <lineage>
        <taxon>Eukaryota</taxon>
        <taxon>Metazoa</taxon>
        <taxon>Chordata</taxon>
        <taxon>Craniata</taxon>
        <taxon>Vertebrata</taxon>
        <taxon>Euteleostomi</taxon>
        <taxon>Actinopterygii</taxon>
        <taxon>Neopterygii</taxon>
        <taxon>Teleostei</taxon>
        <taxon>Neoteleostei</taxon>
        <taxon>Acanthomorphata</taxon>
        <taxon>Anabantaria</taxon>
        <taxon>Anabantiformes</taxon>
        <taxon>Channoidei</taxon>
        <taxon>Channidae</taxon>
        <taxon>Channa</taxon>
    </lineage>
</organism>
<keyword evidence="9" id="KW-0829">Tyrosine-protein kinase</keyword>
<dbReference type="PROSITE" id="PS50011">
    <property type="entry name" value="PROTEIN_KINASE_DOM"/>
    <property type="match status" value="1"/>
</dbReference>
<evidence type="ECO:0000313" key="16">
    <source>
        <dbReference type="EMBL" id="KAK2841972.1"/>
    </source>
</evidence>
<evidence type="ECO:0000256" key="9">
    <source>
        <dbReference type="ARBA" id="ARBA00023137"/>
    </source>
</evidence>
<comment type="similarity">
    <text evidence="12">Belongs to the protein kinase superfamily. Ser/Thr protein kinase family. GCN2 subfamily.</text>
</comment>
<dbReference type="SUPFAM" id="SSF56112">
    <property type="entry name" value="Protein kinase-like (PK-like)"/>
    <property type="match status" value="1"/>
</dbReference>
<sequence>MAMLFDEISQQLDFSSCGEERSSSDNSSSSSDDGASGIGRPSSAWRTPKAQRHHSRSNALASPSQCTSPIPYATWRKLRLCDSPSTPKSLLSKSSQPFSSTKISRHKKTLRFASVATNLIQAPSVNVNPFTPDTVRRNSEQQWRNACRSDDDDEYGRRLKHSLTSSEEDDEAFLPPKRRAVQAFMLSRYESEFLELECIGVGEFGAVYKCVKRLDGCLYAIKRSRRPLAGSANEQLALKEVYAHAVLGHHPHVVRYYSAWAEDDHMIIQNEYCDGGSLSDAIVKRKVQRELFAEPELKDLLLQVSMGLKYIHSSGLVHLDIKPSNIFICQRPNAIAIGEGESDEEDGRTSAGVLYKIGDLGHVTSTNSPQVEEGDSRFLASEVLHEDYSHLPKADIFALGLTVLLAAGAPPLPQNGEEWHSLREGQLPKLPQELSLPFRSLLQLLLDPDPTKRPSARELCRHTVLREERAGRVAAQLRRELNVEKFRTAMLEKELQEARRAASSPKQNRPVGVKSPAKMGSLSKAGKLLVGRKMARSMSFGCAGYGVRRLYEAKPGAPSLVRRLKSQRSRHMQLMPRGIIDGRPGACDRRAKRCPGQDLSLDKIYHDPWINAVEDGHIESDGHLPSANIHSLIDGILPSVDLQRHHEVAAIQQVAEGLREIAAQLEHNVVVHATQNLRRNLTASPVTQWRACLTNEVQWLMRWSVGLEQLPQERVIMALTLTLVKGVCEHTPQLLRGLFYTALQYITSSSRVR</sequence>
<dbReference type="InterPro" id="IPR017441">
    <property type="entry name" value="Protein_kinase_ATP_BS"/>
</dbReference>
<keyword evidence="5 13" id="KW-0547">Nucleotide-binding</keyword>
<dbReference type="InterPro" id="IPR010479">
    <property type="entry name" value="BID"/>
</dbReference>
<evidence type="ECO:0000256" key="3">
    <source>
        <dbReference type="ARBA" id="ARBA00022679"/>
    </source>
</evidence>
<dbReference type="EMBL" id="JAUPFM010000009">
    <property type="protein sequence ID" value="KAK2841972.1"/>
    <property type="molecule type" value="Genomic_DNA"/>
</dbReference>
<comment type="caution">
    <text evidence="16">The sequence shown here is derived from an EMBL/GenBank/DDBJ whole genome shotgun (WGS) entry which is preliminary data.</text>
</comment>
<feature type="region of interest" description="Disordered" evidence="14">
    <location>
        <begin position="131"/>
        <end position="155"/>
    </location>
</feature>
<dbReference type="InterPro" id="IPR036834">
    <property type="entry name" value="Bcl-2-like_sf"/>
</dbReference>
<dbReference type="Gene3D" id="1.10.437.10">
    <property type="entry name" value="Blc2-like"/>
    <property type="match status" value="1"/>
</dbReference>